<reference evidence="2" key="1">
    <citation type="journal article" date="2005" name="Proc. Natl. Acad. Sci. U.S.A.">
        <title>The psychrophilic lifestyle as revealed by the genome sequence of Colwellia psychrerythraea 34H through genomic and proteomic analyses.</title>
        <authorList>
            <person name="Methe B.A."/>
            <person name="Nelson K.E."/>
            <person name="Deming J.W."/>
            <person name="Momen B."/>
            <person name="Melamud E."/>
            <person name="Zhang X."/>
            <person name="Moult J."/>
            <person name="Madupu R."/>
            <person name="Nelson W.C."/>
            <person name="Dodson R.J."/>
            <person name="Brinkac L.M."/>
            <person name="Daugherty S.C."/>
            <person name="Durkin A.S."/>
            <person name="DeBoy R.T."/>
            <person name="Kolonay J.F."/>
            <person name="Sullivan S.A."/>
            <person name="Zhou L."/>
            <person name="Davidsen T.M."/>
            <person name="Wu M."/>
            <person name="Huston A.L."/>
            <person name="Lewis M."/>
            <person name="Weaver B."/>
            <person name="Weidman J.F."/>
            <person name="Khouri H."/>
            <person name="Utterback T.R."/>
            <person name="Feldblyum T.V."/>
            <person name="Fraser C.M."/>
        </authorList>
    </citation>
    <scope>NUCLEOTIDE SEQUENCE [LARGE SCALE GENOMIC DNA]</scope>
    <source>
        <strain evidence="2">34H</strain>
    </source>
</reference>
<dbReference type="EMBL" id="CP000083">
    <property type="protein sequence ID" value="AAZ27628.1"/>
    <property type="molecule type" value="Genomic_DNA"/>
</dbReference>
<dbReference type="AlphaFoldDB" id="Q483E4"/>
<gene>
    <name evidence="2" type="ordered locus">CPS_2096</name>
</gene>
<organism evidence="2 3">
    <name type="scientific">Colwellia psychrerythraea (strain 34H / ATCC BAA-681)</name>
    <name type="common">Vibrio psychroerythus</name>
    <dbReference type="NCBI Taxonomy" id="167879"/>
    <lineage>
        <taxon>Bacteria</taxon>
        <taxon>Pseudomonadati</taxon>
        <taxon>Pseudomonadota</taxon>
        <taxon>Gammaproteobacteria</taxon>
        <taxon>Alteromonadales</taxon>
        <taxon>Colwelliaceae</taxon>
        <taxon>Colwellia</taxon>
    </lineage>
</organism>
<accession>Q483E4</accession>
<dbReference type="Proteomes" id="UP000000547">
    <property type="component" value="Chromosome"/>
</dbReference>
<dbReference type="STRING" id="167879.CPS_2096"/>
<protein>
    <recommendedName>
        <fullName evidence="1">Formyl transferase N-terminal domain-containing protein</fullName>
    </recommendedName>
</protein>
<dbReference type="HOGENOM" id="CLU_105782_0_0_6"/>
<evidence type="ECO:0000313" key="2">
    <source>
        <dbReference type="EMBL" id="AAZ27628.1"/>
    </source>
</evidence>
<dbReference type="InterPro" id="IPR002376">
    <property type="entry name" value="Formyl_transf_N"/>
</dbReference>
<dbReference type="InterPro" id="IPR036477">
    <property type="entry name" value="Formyl_transf_N_sf"/>
</dbReference>
<dbReference type="Gene3D" id="3.40.50.12230">
    <property type="match status" value="1"/>
</dbReference>
<evidence type="ECO:0000259" key="1">
    <source>
        <dbReference type="Pfam" id="PF00551"/>
    </source>
</evidence>
<sequence>MLKVSIIVSNKNHPVYSVMKGWCDNQSDIDIEIVNSTKELRNSGEFLFLVSCTDIINQEIRSRFDHCLVLHASDLPKGRGWSPHIWEIVYCNNVLTLSLLEAEDKVDSGRIWLKTQIHLDGTELFDEINQKLFTAEIQLIQQAVYGHDSITPYEQDTKVESYYFPKRLPEDSRINPNDSIASQFNLLRVCDSERFPAFFELNGQRYAIKLEKVKPSNEK</sequence>
<dbReference type="SUPFAM" id="SSF53328">
    <property type="entry name" value="Formyltransferase"/>
    <property type="match status" value="1"/>
</dbReference>
<dbReference type="Pfam" id="PF00551">
    <property type="entry name" value="Formyl_trans_N"/>
    <property type="match status" value="1"/>
</dbReference>
<proteinExistence type="predicted"/>
<dbReference type="KEGG" id="cps:CPS_2096"/>
<feature type="domain" description="Formyl transferase N-terminal" evidence="1">
    <location>
        <begin position="22"/>
        <end position="144"/>
    </location>
</feature>
<name>Q483E4_COLP3</name>
<dbReference type="RefSeq" id="WP_011042917.1">
    <property type="nucleotide sequence ID" value="NC_003910.7"/>
</dbReference>
<evidence type="ECO:0000313" key="3">
    <source>
        <dbReference type="Proteomes" id="UP000000547"/>
    </source>
</evidence>